<keyword evidence="2" id="KW-1185">Reference proteome</keyword>
<dbReference type="AlphaFoldDB" id="A0A158C4L3"/>
<reference evidence="1" key="1">
    <citation type="submission" date="2016-01" db="EMBL/GenBank/DDBJ databases">
        <authorList>
            <person name="Peeters C."/>
        </authorList>
    </citation>
    <scope>NUCLEOTIDE SEQUENCE [LARGE SCALE GENOMIC DNA]</scope>
    <source>
        <strain evidence="1">LMG 29325</strain>
    </source>
</reference>
<evidence type="ECO:0000313" key="2">
    <source>
        <dbReference type="Proteomes" id="UP000054596"/>
    </source>
</evidence>
<proteinExistence type="predicted"/>
<dbReference type="Proteomes" id="UP000054596">
    <property type="component" value="Unassembled WGS sequence"/>
</dbReference>
<sequence length="74" mass="8234">MENSYLGHFCGICDHELSRGYFSLSKRSQTLTGTESGKVIMGSDDDLVTDFCGARMRRLRGSGHLFDADLRISD</sequence>
<protein>
    <submittedName>
        <fullName evidence="1">Uncharacterized protein</fullName>
    </submittedName>
</protein>
<gene>
    <name evidence="1" type="ORF">AWB82_04970</name>
</gene>
<organism evidence="1 2">
    <name type="scientific">Caballeronia glebae</name>
    <dbReference type="NCBI Taxonomy" id="1777143"/>
    <lineage>
        <taxon>Bacteria</taxon>
        <taxon>Pseudomonadati</taxon>
        <taxon>Pseudomonadota</taxon>
        <taxon>Betaproteobacteria</taxon>
        <taxon>Burkholderiales</taxon>
        <taxon>Burkholderiaceae</taxon>
        <taxon>Caballeronia</taxon>
    </lineage>
</organism>
<evidence type="ECO:0000313" key="1">
    <source>
        <dbReference type="EMBL" id="SAK77233.1"/>
    </source>
</evidence>
<name>A0A158C4L3_9BURK</name>
<comment type="caution">
    <text evidence="1">The sequence shown here is derived from an EMBL/GenBank/DDBJ whole genome shotgun (WGS) entry which is preliminary data.</text>
</comment>
<dbReference type="EMBL" id="FCOJ02000042">
    <property type="protein sequence ID" value="SAK77233.1"/>
    <property type="molecule type" value="Genomic_DNA"/>
</dbReference>
<accession>A0A158C4L3</accession>